<proteinExistence type="predicted"/>
<dbReference type="EMBL" id="HBUF01292502">
    <property type="protein sequence ID" value="CAG6689509.1"/>
    <property type="molecule type" value="Transcribed_RNA"/>
</dbReference>
<protein>
    <submittedName>
        <fullName evidence="1">Uncharacterized protein</fullName>
    </submittedName>
</protein>
<accession>A0A8D8XC13</accession>
<sequence length="140" mass="15976">MLIMIKVNCLSLDIYFQVPIRLIRYLSAKLSFLWTKNGGYFPKIVACNPRTALVPIVYNESQEQPAYLYFILYLPLGQIHRFIVTNLIRESYFTLSAIIINSCESPTYNIPLSLSLCCLLSALELSLSLCSPECTMYYGP</sequence>
<reference evidence="1" key="1">
    <citation type="submission" date="2021-05" db="EMBL/GenBank/DDBJ databases">
        <authorList>
            <person name="Alioto T."/>
            <person name="Alioto T."/>
            <person name="Gomez Garrido J."/>
        </authorList>
    </citation>
    <scope>NUCLEOTIDE SEQUENCE</scope>
</reference>
<evidence type="ECO:0000313" key="1">
    <source>
        <dbReference type="EMBL" id="CAG6689509.1"/>
    </source>
</evidence>
<name>A0A8D8XC13_9HEMI</name>
<dbReference type="AlphaFoldDB" id="A0A8D8XC13"/>
<organism evidence="1">
    <name type="scientific">Cacopsylla melanoneura</name>
    <dbReference type="NCBI Taxonomy" id="428564"/>
    <lineage>
        <taxon>Eukaryota</taxon>
        <taxon>Metazoa</taxon>
        <taxon>Ecdysozoa</taxon>
        <taxon>Arthropoda</taxon>
        <taxon>Hexapoda</taxon>
        <taxon>Insecta</taxon>
        <taxon>Pterygota</taxon>
        <taxon>Neoptera</taxon>
        <taxon>Paraneoptera</taxon>
        <taxon>Hemiptera</taxon>
        <taxon>Sternorrhyncha</taxon>
        <taxon>Psylloidea</taxon>
        <taxon>Psyllidae</taxon>
        <taxon>Psyllinae</taxon>
        <taxon>Cacopsylla</taxon>
    </lineage>
</organism>